<dbReference type="RefSeq" id="WP_110171355.1">
    <property type="nucleotide sequence ID" value="NZ_CP015136.1"/>
</dbReference>
<reference evidence="2 3" key="1">
    <citation type="journal article" date="2016" name="Genome Announc.">
        <title>First Complete Genome Sequence of a Subdivision 6 Acidobacterium Strain.</title>
        <authorList>
            <person name="Huang S."/>
            <person name="Vieira S."/>
            <person name="Bunk B."/>
            <person name="Riedel T."/>
            <person name="Sproer C."/>
            <person name="Overmann J."/>
        </authorList>
    </citation>
    <scope>NUCLEOTIDE SEQUENCE [LARGE SCALE GENOMIC DNA]</scope>
    <source>
        <strain evidence="3">DSM 100886 HEG_-6_39</strain>
    </source>
</reference>
<dbReference type="Proteomes" id="UP000076079">
    <property type="component" value="Chromosome"/>
</dbReference>
<gene>
    <name evidence="2" type="ORF">LuPra_02839</name>
</gene>
<dbReference type="STRING" id="1855912.LuPra_02839"/>
<evidence type="ECO:0000313" key="2">
    <source>
        <dbReference type="EMBL" id="AMY09619.1"/>
    </source>
</evidence>
<sequence precursor="true">MKVRRILESAGAASALLLLMSAPAAAQYPPNQSDPATGEKYNVEVAFGLWNPTPEIVFSSEQFGITGSEISLSNDLDVLQKTFRDFRLVLRPARKHKFRVEYIPIKYDIDSLLTRSVVFNGIVYSVGLPVQGEFKWDAWRFGYEYDFIYRDRGFLGVIAEAKYTHVSAELSAVGINEFSEAKAPIPAIGLVGRGYLMPNLAVTGEFTAFRLPDNEDRDYGGRYYDFDIYSTLNFSNNFGVTGGYRRLTLGYQAENDFGDFQMKGFYVMGVARF</sequence>
<dbReference type="EMBL" id="CP015136">
    <property type="protein sequence ID" value="AMY09619.1"/>
    <property type="molecule type" value="Genomic_DNA"/>
</dbReference>
<protein>
    <recommendedName>
        <fullName evidence="4">Outer membrane protein beta-barrel domain-containing protein</fullName>
    </recommendedName>
</protein>
<feature type="signal peptide" evidence="1">
    <location>
        <begin position="1"/>
        <end position="26"/>
    </location>
</feature>
<dbReference type="AlphaFoldDB" id="A0A143PP80"/>
<keyword evidence="1" id="KW-0732">Signal</keyword>
<evidence type="ECO:0008006" key="4">
    <source>
        <dbReference type="Google" id="ProtNLM"/>
    </source>
</evidence>
<dbReference type="OrthoDB" id="119059at2"/>
<dbReference type="KEGG" id="abac:LuPra_02839"/>
<reference evidence="3" key="2">
    <citation type="submission" date="2016-04" db="EMBL/GenBank/DDBJ databases">
        <title>First Complete Genome Sequence of a Subdivision 6 Acidobacterium.</title>
        <authorList>
            <person name="Huang S."/>
            <person name="Vieira S."/>
            <person name="Bunk B."/>
            <person name="Riedel T."/>
            <person name="Sproeer C."/>
            <person name="Overmann J."/>
        </authorList>
    </citation>
    <scope>NUCLEOTIDE SEQUENCE [LARGE SCALE GENOMIC DNA]</scope>
    <source>
        <strain evidence="3">DSM 100886 HEG_-6_39</strain>
    </source>
</reference>
<feature type="chain" id="PRO_5007511759" description="Outer membrane protein beta-barrel domain-containing protein" evidence="1">
    <location>
        <begin position="27"/>
        <end position="273"/>
    </location>
</feature>
<proteinExistence type="predicted"/>
<organism evidence="2 3">
    <name type="scientific">Luteitalea pratensis</name>
    <dbReference type="NCBI Taxonomy" id="1855912"/>
    <lineage>
        <taxon>Bacteria</taxon>
        <taxon>Pseudomonadati</taxon>
        <taxon>Acidobacteriota</taxon>
        <taxon>Vicinamibacteria</taxon>
        <taxon>Vicinamibacterales</taxon>
        <taxon>Vicinamibacteraceae</taxon>
        <taxon>Luteitalea</taxon>
    </lineage>
</organism>
<keyword evidence="3" id="KW-1185">Reference proteome</keyword>
<evidence type="ECO:0000313" key="3">
    <source>
        <dbReference type="Proteomes" id="UP000076079"/>
    </source>
</evidence>
<accession>A0A143PP80</accession>
<name>A0A143PP80_LUTPR</name>
<evidence type="ECO:0000256" key="1">
    <source>
        <dbReference type="SAM" id="SignalP"/>
    </source>
</evidence>